<dbReference type="InterPro" id="IPR001789">
    <property type="entry name" value="Sig_transdc_resp-reg_receiver"/>
</dbReference>
<dbReference type="PRINTS" id="PR00344">
    <property type="entry name" value="BCTRLSENSOR"/>
</dbReference>
<evidence type="ECO:0000256" key="3">
    <source>
        <dbReference type="ARBA" id="ARBA00022553"/>
    </source>
</evidence>
<dbReference type="PANTHER" id="PTHR43047">
    <property type="entry name" value="TWO-COMPONENT HISTIDINE PROTEIN KINASE"/>
    <property type="match status" value="1"/>
</dbReference>
<evidence type="ECO:0000259" key="8">
    <source>
        <dbReference type="PROSITE" id="PS50109"/>
    </source>
</evidence>
<feature type="domain" description="Response regulatory" evidence="9">
    <location>
        <begin position="420"/>
        <end position="533"/>
    </location>
</feature>
<gene>
    <name evidence="10" type="ORF">AVDCRST_MAG40-2398</name>
</gene>
<dbReference type="InterPro" id="IPR005467">
    <property type="entry name" value="His_kinase_dom"/>
</dbReference>
<dbReference type="SUPFAM" id="SSF47384">
    <property type="entry name" value="Homodimeric domain of signal transducing histidine kinase"/>
    <property type="match status" value="1"/>
</dbReference>
<evidence type="ECO:0000256" key="7">
    <source>
        <dbReference type="SAM" id="Coils"/>
    </source>
</evidence>
<dbReference type="InterPro" id="IPR003661">
    <property type="entry name" value="HisK_dim/P_dom"/>
</dbReference>
<dbReference type="SMART" id="SM00448">
    <property type="entry name" value="REC"/>
    <property type="match status" value="2"/>
</dbReference>
<dbReference type="CDD" id="cd00082">
    <property type="entry name" value="HisKA"/>
    <property type="match status" value="1"/>
</dbReference>
<dbReference type="SUPFAM" id="SSF55874">
    <property type="entry name" value="ATPase domain of HSP90 chaperone/DNA topoisomerase II/histidine kinase"/>
    <property type="match status" value="1"/>
</dbReference>
<dbReference type="AlphaFoldDB" id="A0A6J4LU77"/>
<dbReference type="InterPro" id="IPR036097">
    <property type="entry name" value="HisK_dim/P_sf"/>
</dbReference>
<feature type="modified residue" description="4-aspartylphosphate" evidence="6">
    <location>
        <position position="590"/>
    </location>
</feature>
<dbReference type="PROSITE" id="PS50109">
    <property type="entry name" value="HIS_KIN"/>
    <property type="match status" value="1"/>
</dbReference>
<proteinExistence type="predicted"/>
<sequence>MTAPPNPDLVASLSCELIVEVGADGVITWADARTRRQLGEGVATLAAAAAPGSAEKVDRLVAAARQGATTELWETVLVLEGTPVPVAFRGAPSEGGGAVLVGSLVPRDYGALVARMGDTMSELSALHRETERQQRELRQLNRDLDESGRGLKALYSELDVQADALRNASEVKSRFIANVSHELRTPINSILGLTQLLLAHTDGPLNREQERQVGFIRKSADVLAELVGDVLDLSKIEAGKSALRLAPFDVESTFGALRGMLRPLLTNDQVSLVFEAAGPDVPTLETDEGKLSQILRNLVSNALKFTERGEVRVSVRAAGEGAVTFAVADTGVGIPPRDLERVFEEFTQIDNPVQRRVKGTGLGLSVSQRLAALLGGRITAASEVGRGSVFTFTIPATHPDVATFSALSEQALVVDPARAPVLVVEDDAQTLFLYEKYLADSGFQVVPARGIDEARRVLARLRPAAVVLDVMLDGETSWGFLAELKASPETRDIPALVVTVMDREHKARALGADEFFVKPMQRDWLLKKLQSFAAGRGPVERVLVIDDDEVARYLVRRLLADTRYSVLEAADGREGVRMAREEHPDVIVLDFVLPSMTAFEVIDDLKCDPRTRAIPVIVSTSKTLEEGERERLAADTAAILSKAQLSRELAISRIREALDKAVPGSRAAAAAAAGGGRAR</sequence>
<evidence type="ECO:0000313" key="10">
    <source>
        <dbReference type="EMBL" id="CAA9340997.1"/>
    </source>
</evidence>
<dbReference type="SUPFAM" id="SSF52172">
    <property type="entry name" value="CheY-like"/>
    <property type="match status" value="2"/>
</dbReference>
<dbReference type="GO" id="GO:0005886">
    <property type="term" value="C:plasma membrane"/>
    <property type="evidence" value="ECO:0007669"/>
    <property type="project" value="TreeGrafter"/>
</dbReference>
<dbReference type="GO" id="GO:0009927">
    <property type="term" value="F:histidine phosphotransfer kinase activity"/>
    <property type="evidence" value="ECO:0007669"/>
    <property type="project" value="TreeGrafter"/>
</dbReference>
<evidence type="ECO:0000256" key="2">
    <source>
        <dbReference type="ARBA" id="ARBA00012438"/>
    </source>
</evidence>
<feature type="non-terminal residue" evidence="10">
    <location>
        <position position="679"/>
    </location>
</feature>
<keyword evidence="7" id="KW-0175">Coiled coil</keyword>
<dbReference type="SMART" id="SM00388">
    <property type="entry name" value="HisKA"/>
    <property type="match status" value="1"/>
</dbReference>
<dbReference type="Pfam" id="PF00512">
    <property type="entry name" value="HisKA"/>
    <property type="match status" value="1"/>
</dbReference>
<dbReference type="SMART" id="SM00387">
    <property type="entry name" value="HATPase_c"/>
    <property type="match status" value="1"/>
</dbReference>
<evidence type="ECO:0000259" key="9">
    <source>
        <dbReference type="PROSITE" id="PS50110"/>
    </source>
</evidence>
<feature type="domain" description="Histidine kinase" evidence="8">
    <location>
        <begin position="178"/>
        <end position="398"/>
    </location>
</feature>
<dbReference type="Gene3D" id="3.40.50.2300">
    <property type="match status" value="2"/>
</dbReference>
<dbReference type="Gene3D" id="1.10.287.130">
    <property type="match status" value="1"/>
</dbReference>
<dbReference type="EMBL" id="CADCTX010000690">
    <property type="protein sequence ID" value="CAA9340997.1"/>
    <property type="molecule type" value="Genomic_DNA"/>
</dbReference>
<dbReference type="CDD" id="cd16922">
    <property type="entry name" value="HATPase_EvgS-ArcB-TorS-like"/>
    <property type="match status" value="1"/>
</dbReference>
<organism evidence="10">
    <name type="scientific">uncultured Gemmatimonadaceae bacterium</name>
    <dbReference type="NCBI Taxonomy" id="246130"/>
    <lineage>
        <taxon>Bacteria</taxon>
        <taxon>Pseudomonadati</taxon>
        <taxon>Gemmatimonadota</taxon>
        <taxon>Gemmatimonadia</taxon>
        <taxon>Gemmatimonadales</taxon>
        <taxon>Gemmatimonadaceae</taxon>
        <taxon>environmental samples</taxon>
    </lineage>
</organism>
<keyword evidence="4" id="KW-0808">Transferase</keyword>
<protein>
    <recommendedName>
        <fullName evidence="2">histidine kinase</fullName>
        <ecNumber evidence="2">2.7.13.3</ecNumber>
    </recommendedName>
</protein>
<dbReference type="PROSITE" id="PS50110">
    <property type="entry name" value="RESPONSE_REGULATORY"/>
    <property type="match status" value="2"/>
</dbReference>
<dbReference type="Pfam" id="PF02518">
    <property type="entry name" value="HATPase_c"/>
    <property type="match status" value="1"/>
</dbReference>
<dbReference type="InterPro" id="IPR011006">
    <property type="entry name" value="CheY-like_superfamily"/>
</dbReference>
<name>A0A6J4LU77_9BACT</name>
<dbReference type="EC" id="2.7.13.3" evidence="2"/>
<evidence type="ECO:0000256" key="1">
    <source>
        <dbReference type="ARBA" id="ARBA00000085"/>
    </source>
</evidence>
<evidence type="ECO:0000256" key="5">
    <source>
        <dbReference type="ARBA" id="ARBA00022777"/>
    </source>
</evidence>
<dbReference type="InterPro" id="IPR036890">
    <property type="entry name" value="HATPase_C_sf"/>
</dbReference>
<comment type="catalytic activity">
    <reaction evidence="1">
        <text>ATP + protein L-histidine = ADP + protein N-phospho-L-histidine.</text>
        <dbReference type="EC" id="2.7.13.3"/>
    </reaction>
</comment>
<feature type="domain" description="Response regulatory" evidence="9">
    <location>
        <begin position="541"/>
        <end position="657"/>
    </location>
</feature>
<dbReference type="InterPro" id="IPR003594">
    <property type="entry name" value="HATPase_dom"/>
</dbReference>
<keyword evidence="3 6" id="KW-0597">Phosphoprotein</keyword>
<feature type="modified residue" description="4-aspartylphosphate" evidence="6">
    <location>
        <position position="469"/>
    </location>
</feature>
<reference evidence="10" key="1">
    <citation type="submission" date="2020-02" db="EMBL/GenBank/DDBJ databases">
        <authorList>
            <person name="Meier V. D."/>
        </authorList>
    </citation>
    <scope>NUCLEOTIDE SEQUENCE</scope>
    <source>
        <strain evidence="10">AVDCRST_MAG40</strain>
    </source>
</reference>
<dbReference type="Pfam" id="PF00072">
    <property type="entry name" value="Response_reg"/>
    <property type="match status" value="2"/>
</dbReference>
<dbReference type="InterPro" id="IPR004358">
    <property type="entry name" value="Sig_transdc_His_kin-like_C"/>
</dbReference>
<keyword evidence="5" id="KW-0418">Kinase</keyword>
<dbReference type="Gene3D" id="3.30.565.10">
    <property type="entry name" value="Histidine kinase-like ATPase, C-terminal domain"/>
    <property type="match status" value="1"/>
</dbReference>
<evidence type="ECO:0000256" key="4">
    <source>
        <dbReference type="ARBA" id="ARBA00022679"/>
    </source>
</evidence>
<evidence type="ECO:0000256" key="6">
    <source>
        <dbReference type="PROSITE-ProRule" id="PRU00169"/>
    </source>
</evidence>
<dbReference type="GO" id="GO:0000155">
    <property type="term" value="F:phosphorelay sensor kinase activity"/>
    <property type="evidence" value="ECO:0007669"/>
    <property type="project" value="InterPro"/>
</dbReference>
<dbReference type="FunFam" id="3.30.565.10:FF:000010">
    <property type="entry name" value="Sensor histidine kinase RcsC"/>
    <property type="match status" value="1"/>
</dbReference>
<accession>A0A6J4LU77</accession>
<dbReference type="CDD" id="cd00156">
    <property type="entry name" value="REC"/>
    <property type="match status" value="1"/>
</dbReference>
<feature type="coiled-coil region" evidence="7">
    <location>
        <begin position="120"/>
        <end position="147"/>
    </location>
</feature>
<dbReference type="PANTHER" id="PTHR43047:SF72">
    <property type="entry name" value="OSMOSENSING HISTIDINE PROTEIN KINASE SLN1"/>
    <property type="match status" value="1"/>
</dbReference>